<reference evidence="1 3" key="1">
    <citation type="journal article" date="2011" name="Nature">
        <title>The Medicago genome provides insight into the evolution of rhizobial symbioses.</title>
        <authorList>
            <person name="Young N.D."/>
            <person name="Debelle F."/>
            <person name="Oldroyd G.E."/>
            <person name="Geurts R."/>
            <person name="Cannon S.B."/>
            <person name="Udvardi M.K."/>
            <person name="Benedito V.A."/>
            <person name="Mayer K.F."/>
            <person name="Gouzy J."/>
            <person name="Schoof H."/>
            <person name="Van de Peer Y."/>
            <person name="Proost S."/>
            <person name="Cook D.R."/>
            <person name="Meyers B.C."/>
            <person name="Spannagl M."/>
            <person name="Cheung F."/>
            <person name="De Mita S."/>
            <person name="Krishnakumar V."/>
            <person name="Gundlach H."/>
            <person name="Zhou S."/>
            <person name="Mudge J."/>
            <person name="Bharti A.K."/>
            <person name="Murray J.D."/>
            <person name="Naoumkina M.A."/>
            <person name="Rosen B."/>
            <person name="Silverstein K.A."/>
            <person name="Tang H."/>
            <person name="Rombauts S."/>
            <person name="Zhao P.X."/>
            <person name="Zhou P."/>
            <person name="Barbe V."/>
            <person name="Bardou P."/>
            <person name="Bechner M."/>
            <person name="Bellec A."/>
            <person name="Berger A."/>
            <person name="Berges H."/>
            <person name="Bidwell S."/>
            <person name="Bisseling T."/>
            <person name="Choisne N."/>
            <person name="Couloux A."/>
            <person name="Denny R."/>
            <person name="Deshpande S."/>
            <person name="Dai X."/>
            <person name="Doyle J.J."/>
            <person name="Dudez A.M."/>
            <person name="Farmer A.D."/>
            <person name="Fouteau S."/>
            <person name="Franken C."/>
            <person name="Gibelin C."/>
            <person name="Gish J."/>
            <person name="Goldstein S."/>
            <person name="Gonzalez A.J."/>
            <person name="Green P.J."/>
            <person name="Hallab A."/>
            <person name="Hartog M."/>
            <person name="Hua A."/>
            <person name="Humphray S.J."/>
            <person name="Jeong D.H."/>
            <person name="Jing Y."/>
            <person name="Jocker A."/>
            <person name="Kenton S.M."/>
            <person name="Kim D.J."/>
            <person name="Klee K."/>
            <person name="Lai H."/>
            <person name="Lang C."/>
            <person name="Lin S."/>
            <person name="Macmil S.L."/>
            <person name="Magdelenat G."/>
            <person name="Matthews L."/>
            <person name="McCorrison J."/>
            <person name="Monaghan E.L."/>
            <person name="Mun J.H."/>
            <person name="Najar F.Z."/>
            <person name="Nicholson C."/>
            <person name="Noirot C."/>
            <person name="O'Bleness M."/>
            <person name="Paule C.R."/>
            <person name="Poulain J."/>
            <person name="Prion F."/>
            <person name="Qin B."/>
            <person name="Qu C."/>
            <person name="Retzel E.F."/>
            <person name="Riddle C."/>
            <person name="Sallet E."/>
            <person name="Samain S."/>
            <person name="Samson N."/>
            <person name="Sanders I."/>
            <person name="Saurat O."/>
            <person name="Scarpelli C."/>
            <person name="Schiex T."/>
            <person name="Segurens B."/>
            <person name="Severin A.J."/>
            <person name="Sherrier D.J."/>
            <person name="Shi R."/>
            <person name="Sims S."/>
            <person name="Singer S.R."/>
            <person name="Sinharoy S."/>
            <person name="Sterck L."/>
            <person name="Viollet A."/>
            <person name="Wang B.B."/>
            <person name="Wang K."/>
            <person name="Wang M."/>
            <person name="Wang X."/>
            <person name="Warfsmann J."/>
            <person name="Weissenbach J."/>
            <person name="White D.D."/>
            <person name="White J.D."/>
            <person name="Wiley G.B."/>
            <person name="Wincker P."/>
            <person name="Xing Y."/>
            <person name="Yang L."/>
            <person name="Yao Z."/>
            <person name="Ying F."/>
            <person name="Zhai J."/>
            <person name="Zhou L."/>
            <person name="Zuber A."/>
            <person name="Denarie J."/>
            <person name="Dixon R.A."/>
            <person name="May G.D."/>
            <person name="Schwartz D.C."/>
            <person name="Rogers J."/>
            <person name="Quetier F."/>
            <person name="Town C.D."/>
            <person name="Roe B.A."/>
        </authorList>
    </citation>
    <scope>NUCLEOTIDE SEQUENCE [LARGE SCALE GENOMIC DNA]</scope>
    <source>
        <strain evidence="1">A17</strain>
        <strain evidence="2 3">cv. Jemalong A17</strain>
    </source>
</reference>
<accession>A0A072TFQ5</accession>
<dbReference type="EMBL" id="KL403077">
    <property type="protein sequence ID" value="KEH16061.1"/>
    <property type="molecule type" value="Genomic_DNA"/>
</dbReference>
<sequence>MGVGKLKARDNHLCYSLRRSTYGRKHKKFVAKAHNWIYLTQLSVTNYRRKQNPSQITDVNKIRHKFLKKKTVAND</sequence>
<gene>
    <name evidence="1" type="ORF">MTR_0352s0030</name>
</gene>
<dbReference type="HOGENOM" id="CLU_2674913_0_0_1"/>
<evidence type="ECO:0000313" key="2">
    <source>
        <dbReference type="EnsemblPlants" id="KEH16061"/>
    </source>
</evidence>
<dbReference type="EnsemblPlants" id="KEH16061">
    <property type="protein sequence ID" value="KEH16061"/>
    <property type="gene ID" value="MTR_0352s0030"/>
</dbReference>
<reference evidence="2" key="3">
    <citation type="submission" date="2015-06" db="UniProtKB">
        <authorList>
            <consortium name="EnsemblPlants"/>
        </authorList>
    </citation>
    <scope>IDENTIFICATION</scope>
    <source>
        <strain evidence="2">cv. Jemalong A17</strain>
    </source>
</reference>
<protein>
    <submittedName>
        <fullName evidence="1 2">Uncharacterized protein</fullName>
    </submittedName>
</protein>
<proteinExistence type="predicted"/>
<reference evidence="1 3" key="2">
    <citation type="journal article" date="2014" name="BMC Genomics">
        <title>An improved genome release (version Mt4.0) for the model legume Medicago truncatula.</title>
        <authorList>
            <person name="Tang H."/>
            <person name="Krishnakumar V."/>
            <person name="Bidwell S."/>
            <person name="Rosen B."/>
            <person name="Chan A."/>
            <person name="Zhou S."/>
            <person name="Gentzbittel L."/>
            <person name="Childs K.L."/>
            <person name="Yandell M."/>
            <person name="Gundlach H."/>
            <person name="Mayer K.F."/>
            <person name="Schwartz D.C."/>
            <person name="Town C.D."/>
        </authorList>
    </citation>
    <scope>GENOME REANNOTATION</scope>
    <source>
        <strain evidence="1">A17</strain>
        <strain evidence="2 3">cv. Jemalong A17</strain>
    </source>
</reference>
<organism evidence="1 3">
    <name type="scientific">Medicago truncatula</name>
    <name type="common">Barrel medic</name>
    <name type="synonym">Medicago tribuloides</name>
    <dbReference type="NCBI Taxonomy" id="3880"/>
    <lineage>
        <taxon>Eukaryota</taxon>
        <taxon>Viridiplantae</taxon>
        <taxon>Streptophyta</taxon>
        <taxon>Embryophyta</taxon>
        <taxon>Tracheophyta</taxon>
        <taxon>Spermatophyta</taxon>
        <taxon>Magnoliopsida</taxon>
        <taxon>eudicotyledons</taxon>
        <taxon>Gunneridae</taxon>
        <taxon>Pentapetalae</taxon>
        <taxon>rosids</taxon>
        <taxon>fabids</taxon>
        <taxon>Fabales</taxon>
        <taxon>Fabaceae</taxon>
        <taxon>Papilionoideae</taxon>
        <taxon>50 kb inversion clade</taxon>
        <taxon>NPAAA clade</taxon>
        <taxon>Hologalegina</taxon>
        <taxon>IRL clade</taxon>
        <taxon>Trifolieae</taxon>
        <taxon>Medicago</taxon>
    </lineage>
</organism>
<keyword evidence="3" id="KW-1185">Reference proteome</keyword>
<name>A0A072TFQ5_MEDTR</name>
<evidence type="ECO:0000313" key="3">
    <source>
        <dbReference type="Proteomes" id="UP000002051"/>
    </source>
</evidence>
<dbReference type="Proteomes" id="UP000002051">
    <property type="component" value="Unassembled WGS sequence"/>
</dbReference>
<dbReference type="AlphaFoldDB" id="A0A072TFQ5"/>
<evidence type="ECO:0000313" key="1">
    <source>
        <dbReference type="EMBL" id="KEH16061.1"/>
    </source>
</evidence>